<dbReference type="InterPro" id="IPR011009">
    <property type="entry name" value="Kinase-like_dom_sf"/>
</dbReference>
<protein>
    <recommendedName>
        <fullName evidence="1">Protein kinase domain-containing protein</fullName>
    </recommendedName>
</protein>
<evidence type="ECO:0000259" key="1">
    <source>
        <dbReference type="PROSITE" id="PS50011"/>
    </source>
</evidence>
<dbReference type="Proteomes" id="UP001438707">
    <property type="component" value="Unassembled WGS sequence"/>
</dbReference>
<dbReference type="PROSITE" id="PS50011">
    <property type="entry name" value="PROTEIN_KINASE_DOM"/>
    <property type="match status" value="1"/>
</dbReference>
<evidence type="ECO:0000313" key="2">
    <source>
        <dbReference type="EMBL" id="KAK9844295.1"/>
    </source>
</evidence>
<dbReference type="EMBL" id="JALJOS010000001">
    <property type="protein sequence ID" value="KAK9844295.1"/>
    <property type="molecule type" value="Genomic_DNA"/>
</dbReference>
<name>A0AAW1SEN7_9CHLO</name>
<dbReference type="AlphaFoldDB" id="A0AAW1SEN7"/>
<proteinExistence type="predicted"/>
<reference evidence="2 3" key="1">
    <citation type="journal article" date="2024" name="Nat. Commun.">
        <title>Phylogenomics reveals the evolutionary origins of lichenization in chlorophyte algae.</title>
        <authorList>
            <person name="Puginier C."/>
            <person name="Libourel C."/>
            <person name="Otte J."/>
            <person name="Skaloud P."/>
            <person name="Haon M."/>
            <person name="Grisel S."/>
            <person name="Petersen M."/>
            <person name="Berrin J.G."/>
            <person name="Delaux P.M."/>
            <person name="Dal Grande F."/>
            <person name="Keller J."/>
        </authorList>
    </citation>
    <scope>NUCLEOTIDE SEQUENCE [LARGE SCALE GENOMIC DNA]</scope>
    <source>
        <strain evidence="2 3">SAG 2145</strain>
    </source>
</reference>
<comment type="caution">
    <text evidence="2">The sequence shown here is derived from an EMBL/GenBank/DDBJ whole genome shotgun (WGS) entry which is preliminary data.</text>
</comment>
<dbReference type="GO" id="GO:0005524">
    <property type="term" value="F:ATP binding"/>
    <property type="evidence" value="ECO:0007669"/>
    <property type="project" value="InterPro"/>
</dbReference>
<organism evidence="2 3">
    <name type="scientific">Apatococcus lobatus</name>
    <dbReference type="NCBI Taxonomy" id="904363"/>
    <lineage>
        <taxon>Eukaryota</taxon>
        <taxon>Viridiplantae</taxon>
        <taxon>Chlorophyta</taxon>
        <taxon>core chlorophytes</taxon>
        <taxon>Trebouxiophyceae</taxon>
        <taxon>Chlorellales</taxon>
        <taxon>Chlorellaceae</taxon>
        <taxon>Apatococcus</taxon>
    </lineage>
</organism>
<keyword evidence="3" id="KW-1185">Reference proteome</keyword>
<dbReference type="InterPro" id="IPR000719">
    <property type="entry name" value="Prot_kinase_dom"/>
</dbReference>
<dbReference type="Gene3D" id="1.10.510.10">
    <property type="entry name" value="Transferase(Phosphotransferase) domain 1"/>
    <property type="match status" value="1"/>
</dbReference>
<dbReference type="GO" id="GO:0004672">
    <property type="term" value="F:protein kinase activity"/>
    <property type="evidence" value="ECO:0007669"/>
    <property type="project" value="InterPro"/>
</dbReference>
<gene>
    <name evidence="2" type="ORF">WJX74_000522</name>
</gene>
<evidence type="ECO:0000313" key="3">
    <source>
        <dbReference type="Proteomes" id="UP001438707"/>
    </source>
</evidence>
<sequence length="428" mass="47145">MHSLLQQIIKGPGYGKVGERASLVESSEHKEYIHEIRDDPLFPGKTTRVFSPAYWQFAKEERAELRRLGLMGQPFHKFKHVAWLMQHGQLDREYLHVYPASTDALSTAVVREGSRCLQQPFDGLHSQKTGLKMVRQLGKALHSLASNGCIAQNVVPENIWRTCGGNILLVGLGGRTYLGHGRQPYPSPAPGPHSEAYQAFKESCRAPELAMVEAEGNASGTLACAVRSLGCMYALSNGIGPVPCSQQPLLHYKQYPNKALLRAAGGSRRGARFLHRVLAKDPAQRGTLDAALLHPAILRDRMREGLYYKAGNASAEMEPGNIPSYGDALDSITVHGSRRSARSAAIVARDGLDQLGRTYGLPEELHLVPCDLNAVHRRLDEHLEDLDELLLAVAVALPQDEAQGIRARLAKWLPDDIHEDTQQYLLAC</sequence>
<accession>A0AAW1SEN7</accession>
<dbReference type="SUPFAM" id="SSF56112">
    <property type="entry name" value="Protein kinase-like (PK-like)"/>
    <property type="match status" value="1"/>
</dbReference>
<feature type="domain" description="Protein kinase" evidence="1">
    <location>
        <begin position="6"/>
        <end position="297"/>
    </location>
</feature>